<protein>
    <submittedName>
        <fullName evidence="1">Uncharacterized protein</fullName>
    </submittedName>
</protein>
<dbReference type="EMBL" id="JYDQ01002716">
    <property type="protein sequence ID" value="KRY03521.1"/>
    <property type="molecule type" value="Genomic_DNA"/>
</dbReference>
<accession>A0A0V0YTL8</accession>
<dbReference type="Proteomes" id="UP000054783">
    <property type="component" value="Unassembled WGS sequence"/>
</dbReference>
<name>A0A0V0YTL8_9BILA</name>
<sequence>MLSTELKRKTKKENKFDDQLVIFVPALTPFVDVDRRLLSQTNDAHMLTSNNAMSTAE</sequence>
<evidence type="ECO:0000313" key="2">
    <source>
        <dbReference type="Proteomes" id="UP000054783"/>
    </source>
</evidence>
<comment type="caution">
    <text evidence="1">The sequence shown here is derived from an EMBL/GenBank/DDBJ whole genome shotgun (WGS) entry which is preliminary data.</text>
</comment>
<dbReference type="AlphaFoldDB" id="A0A0V0YTL8"/>
<gene>
    <name evidence="1" type="ORF">T12_7329</name>
</gene>
<reference evidence="1 2" key="1">
    <citation type="submission" date="2015-01" db="EMBL/GenBank/DDBJ databases">
        <title>Evolution of Trichinella species and genotypes.</title>
        <authorList>
            <person name="Korhonen P.K."/>
            <person name="Edoardo P."/>
            <person name="Giuseppe L.R."/>
            <person name="Gasser R.B."/>
        </authorList>
    </citation>
    <scope>NUCLEOTIDE SEQUENCE [LARGE SCALE GENOMIC DNA]</scope>
    <source>
        <strain evidence="1">ISS2496</strain>
    </source>
</reference>
<keyword evidence="2" id="KW-1185">Reference proteome</keyword>
<proteinExistence type="predicted"/>
<evidence type="ECO:0000313" key="1">
    <source>
        <dbReference type="EMBL" id="KRY03521.1"/>
    </source>
</evidence>
<organism evidence="1 2">
    <name type="scientific">Trichinella patagoniensis</name>
    <dbReference type="NCBI Taxonomy" id="990121"/>
    <lineage>
        <taxon>Eukaryota</taxon>
        <taxon>Metazoa</taxon>
        <taxon>Ecdysozoa</taxon>
        <taxon>Nematoda</taxon>
        <taxon>Enoplea</taxon>
        <taxon>Dorylaimia</taxon>
        <taxon>Trichinellida</taxon>
        <taxon>Trichinellidae</taxon>
        <taxon>Trichinella</taxon>
    </lineage>
</organism>